<comment type="caution">
    <text evidence="8">The sequence shown here is derived from an EMBL/GenBank/DDBJ whole genome shotgun (WGS) entry which is preliminary data.</text>
</comment>
<dbReference type="SUPFAM" id="SSF52743">
    <property type="entry name" value="Subtilisin-like"/>
    <property type="match status" value="1"/>
</dbReference>
<dbReference type="Pfam" id="PF00082">
    <property type="entry name" value="Peptidase_S8"/>
    <property type="match status" value="1"/>
</dbReference>
<dbReference type="Proteomes" id="UP000598146">
    <property type="component" value="Unassembled WGS sequence"/>
</dbReference>
<feature type="active site" description="Charge relay system" evidence="5">
    <location>
        <position position="161"/>
    </location>
</feature>
<keyword evidence="3 5" id="KW-0378">Hydrolase</keyword>
<evidence type="ECO:0000313" key="9">
    <source>
        <dbReference type="Proteomes" id="UP000598146"/>
    </source>
</evidence>
<protein>
    <submittedName>
        <fullName evidence="8">S8/S53 family peptidase</fullName>
    </submittedName>
</protein>
<dbReference type="InterPro" id="IPR050131">
    <property type="entry name" value="Peptidase_S8_subtilisin-like"/>
</dbReference>
<keyword evidence="2 5" id="KW-0645">Protease</keyword>
<dbReference type="PROSITE" id="PS51892">
    <property type="entry name" value="SUBTILASE"/>
    <property type="match status" value="1"/>
</dbReference>
<evidence type="ECO:0000256" key="3">
    <source>
        <dbReference type="ARBA" id="ARBA00022801"/>
    </source>
</evidence>
<feature type="active site" description="Charge relay system" evidence="5">
    <location>
        <position position="194"/>
    </location>
</feature>
<dbReference type="PANTHER" id="PTHR43806">
    <property type="entry name" value="PEPTIDASE S8"/>
    <property type="match status" value="1"/>
</dbReference>
<accession>A0A931FZD7</accession>
<organism evidence="8 9">
    <name type="scientific">Actinoplanes aureus</name>
    <dbReference type="NCBI Taxonomy" id="2792083"/>
    <lineage>
        <taxon>Bacteria</taxon>
        <taxon>Bacillati</taxon>
        <taxon>Actinomycetota</taxon>
        <taxon>Actinomycetes</taxon>
        <taxon>Micromonosporales</taxon>
        <taxon>Micromonosporaceae</taxon>
        <taxon>Actinoplanes</taxon>
    </lineage>
</organism>
<dbReference type="GO" id="GO:0004252">
    <property type="term" value="F:serine-type endopeptidase activity"/>
    <property type="evidence" value="ECO:0007669"/>
    <property type="project" value="UniProtKB-UniRule"/>
</dbReference>
<dbReference type="InterPro" id="IPR000209">
    <property type="entry name" value="Peptidase_S8/S53_dom"/>
</dbReference>
<dbReference type="AlphaFoldDB" id="A0A931FZD7"/>
<dbReference type="CDD" id="cd00306">
    <property type="entry name" value="Peptidases_S8_S53"/>
    <property type="match status" value="1"/>
</dbReference>
<evidence type="ECO:0000256" key="5">
    <source>
        <dbReference type="PROSITE-ProRule" id="PRU01240"/>
    </source>
</evidence>
<comment type="similarity">
    <text evidence="1 5">Belongs to the peptidase S8 family.</text>
</comment>
<evidence type="ECO:0000313" key="8">
    <source>
        <dbReference type="EMBL" id="MBG0564657.1"/>
    </source>
</evidence>
<evidence type="ECO:0000256" key="1">
    <source>
        <dbReference type="ARBA" id="ARBA00011073"/>
    </source>
</evidence>
<keyword evidence="4 5" id="KW-0720">Serine protease</keyword>
<dbReference type="PANTHER" id="PTHR43806:SF11">
    <property type="entry name" value="CEREVISIN-RELATED"/>
    <property type="match status" value="1"/>
</dbReference>
<feature type="region of interest" description="Disordered" evidence="6">
    <location>
        <begin position="116"/>
        <end position="139"/>
    </location>
</feature>
<feature type="domain" description="Peptidase S8/S53" evidence="7">
    <location>
        <begin position="152"/>
        <end position="405"/>
    </location>
</feature>
<dbReference type="InterPro" id="IPR036852">
    <property type="entry name" value="Peptidase_S8/S53_dom_sf"/>
</dbReference>
<keyword evidence="9" id="KW-1185">Reference proteome</keyword>
<dbReference type="GO" id="GO:0006508">
    <property type="term" value="P:proteolysis"/>
    <property type="evidence" value="ECO:0007669"/>
    <property type="project" value="UniProtKB-KW"/>
</dbReference>
<evidence type="ECO:0000256" key="6">
    <source>
        <dbReference type="SAM" id="MobiDB-lite"/>
    </source>
</evidence>
<dbReference type="EMBL" id="JADQTO010000012">
    <property type="protein sequence ID" value="MBG0564657.1"/>
    <property type="molecule type" value="Genomic_DNA"/>
</dbReference>
<evidence type="ECO:0000256" key="4">
    <source>
        <dbReference type="ARBA" id="ARBA00022825"/>
    </source>
</evidence>
<sequence length="435" mass="45967">MKTQEPVDLVVALPHEKLVLGVMQEAGAGRMIEMADRNGDLGLARISLREPGAVADHVADWRRHVQPDARRAAAAAETPLDRVLTDLRAGFAALNGGWMPTMGKNRAVGRIPGMRNARPGVSGAGEVSHGGGGAPRKIDEPGWAKARAATPGRGARVGLVDTALRRHDYLAGAWVGDQENGLAYPDGLPAEAGHATFIAGLVLRQAPGATLSVTALLDDQGVADSWEAAVRIVQLGREGLDVLNLSFVSYTDDGMPPLVLSTAIDRLDPDIVVVAAAGNHGFLTDGQERKAAWPAALNDVVAVGAASARGDGEPASFTPLGSWIDVLAPGEDVESTYLDRRAQVWEDPDGDGPQEPVRQSRNFNGYARWSGTSFAAAAVSGAIAARTVPGRASAWQAYEWIVREAEEAAGENRRVGEPLLIEPDTLGLPSWVRRR</sequence>
<evidence type="ECO:0000256" key="2">
    <source>
        <dbReference type="ARBA" id="ARBA00022670"/>
    </source>
</evidence>
<gene>
    <name evidence="8" type="ORF">I4J89_24720</name>
</gene>
<name>A0A931FZD7_9ACTN</name>
<feature type="active site" description="Charge relay system" evidence="5">
    <location>
        <position position="373"/>
    </location>
</feature>
<dbReference type="Gene3D" id="3.40.50.200">
    <property type="entry name" value="Peptidase S8/S53 domain"/>
    <property type="match status" value="1"/>
</dbReference>
<evidence type="ECO:0000259" key="7">
    <source>
        <dbReference type="Pfam" id="PF00082"/>
    </source>
</evidence>
<reference evidence="8" key="1">
    <citation type="submission" date="2020-11" db="EMBL/GenBank/DDBJ databases">
        <title>Isolation and identification of active actinomycetes.</title>
        <authorList>
            <person name="Sun X."/>
        </authorList>
    </citation>
    <scope>NUCLEOTIDE SEQUENCE</scope>
    <source>
        <strain evidence="8">NEAU-A11</strain>
    </source>
</reference>
<proteinExistence type="inferred from homology"/>
<dbReference type="RefSeq" id="WP_196416443.1">
    <property type="nucleotide sequence ID" value="NZ_JADQTO010000012.1"/>
</dbReference>